<dbReference type="InterPro" id="IPR036565">
    <property type="entry name" value="Mur-like_cat_sf"/>
</dbReference>
<dbReference type="PANTHER" id="PTHR11136">
    <property type="entry name" value="FOLYLPOLYGLUTAMATE SYNTHASE-RELATED"/>
    <property type="match status" value="1"/>
</dbReference>
<keyword evidence="13" id="KW-0289">Folate biosynthesis</keyword>
<dbReference type="EC" id="6.3.2.17" evidence="6"/>
<organism evidence="24 25">
    <name type="scientific">Thauera mechernichensis</name>
    <dbReference type="NCBI Taxonomy" id="82788"/>
    <lineage>
        <taxon>Bacteria</taxon>
        <taxon>Pseudomonadati</taxon>
        <taxon>Pseudomonadota</taxon>
        <taxon>Betaproteobacteria</taxon>
        <taxon>Rhodocyclales</taxon>
        <taxon>Zoogloeaceae</taxon>
        <taxon>Thauera</taxon>
    </lineage>
</organism>
<dbReference type="InterPro" id="IPR004101">
    <property type="entry name" value="Mur_ligase_C"/>
</dbReference>
<dbReference type="PIRSF" id="PIRSF001563">
    <property type="entry name" value="Folylpolyglu_synth"/>
    <property type="match status" value="1"/>
</dbReference>
<comment type="pathway">
    <text evidence="2">Cofactor biosynthesis; tetrahydrofolate biosynthesis; 7,8-dihydrofolate from 2-amino-4-hydroxy-6-hydroxymethyl-7,8-dihydropteridine diphosphate and 4-aminobenzoate: step 2/2.</text>
</comment>
<evidence type="ECO:0000256" key="2">
    <source>
        <dbReference type="ARBA" id="ARBA00004799"/>
    </source>
</evidence>
<proteinExistence type="inferred from homology"/>
<comment type="pathway">
    <text evidence="3">Cofactor biosynthesis; tetrahydrofolylpolyglutamate biosynthesis.</text>
</comment>
<evidence type="ECO:0000256" key="15">
    <source>
        <dbReference type="ARBA" id="ARBA00030592"/>
    </source>
</evidence>
<comment type="function">
    <text evidence="1">Functions in two distinct reactions of the de novo folate biosynthetic pathway. Catalyzes the addition of a glutamate residue to dihydropteroate (7,8-dihydropteroate or H2Pte) to form dihydrofolate (7,8-dihydrofolate monoglutamate or H2Pte-Glu). Also catalyzes successive additions of L-glutamate to tetrahydrofolate or 10-formyltetrahydrofolate or 5,10-methylenetetrahydrofolate, leading to folylpolyglutamate derivatives.</text>
</comment>
<evidence type="ECO:0000256" key="5">
    <source>
        <dbReference type="ARBA" id="ARBA00013023"/>
    </source>
</evidence>
<dbReference type="Pfam" id="PF02875">
    <property type="entry name" value="Mur_ligase_C"/>
    <property type="match status" value="1"/>
</dbReference>
<dbReference type="InterPro" id="IPR001645">
    <property type="entry name" value="Folylpolyglutamate_synth"/>
</dbReference>
<comment type="similarity">
    <text evidence="4 21">Belongs to the folylpolyglutamate synthase family.</text>
</comment>
<evidence type="ECO:0000256" key="1">
    <source>
        <dbReference type="ARBA" id="ARBA00002714"/>
    </source>
</evidence>
<comment type="catalytic activity">
    <reaction evidence="19">
        <text>(6R)-5,10-methylenetetrahydrofolyl-(gamma-L-Glu)(n) + L-glutamate + ATP = (6R)-5,10-methylenetetrahydrofolyl-(gamma-L-Glu)(n+1) + ADP + phosphate + H(+)</text>
        <dbReference type="Rhea" id="RHEA:51912"/>
        <dbReference type="Rhea" id="RHEA-COMP:13257"/>
        <dbReference type="Rhea" id="RHEA-COMP:13258"/>
        <dbReference type="ChEBI" id="CHEBI:15378"/>
        <dbReference type="ChEBI" id="CHEBI:29985"/>
        <dbReference type="ChEBI" id="CHEBI:30616"/>
        <dbReference type="ChEBI" id="CHEBI:43474"/>
        <dbReference type="ChEBI" id="CHEBI:136572"/>
        <dbReference type="ChEBI" id="CHEBI:456216"/>
        <dbReference type="EC" id="6.3.2.17"/>
    </reaction>
</comment>
<evidence type="ECO:0000256" key="6">
    <source>
        <dbReference type="ARBA" id="ARBA00013025"/>
    </source>
</evidence>
<evidence type="ECO:0000256" key="19">
    <source>
        <dbReference type="ARBA" id="ARBA00049035"/>
    </source>
</evidence>
<dbReference type="InterPro" id="IPR018109">
    <property type="entry name" value="Folylpolyglutamate_synth_CS"/>
</dbReference>
<dbReference type="InterPro" id="IPR036615">
    <property type="entry name" value="Mur_ligase_C_dom_sf"/>
</dbReference>
<dbReference type="GO" id="GO:0004326">
    <property type="term" value="F:tetrahydrofolylpolyglutamate synthase activity"/>
    <property type="evidence" value="ECO:0007669"/>
    <property type="project" value="UniProtKB-EC"/>
</dbReference>
<sequence>MVADPGLPASLEGWLALLEQRHGQRIELGLERVRKVQQAMAAGSEALVITVGGTNGKGSCCAMLEGILLAAGYRVGCYTSPHLLRYNERVRIDGRDVDDERLVQGFAAVEAVRGDTPLTYFEHGTLAAWSVLAGEGLDVIVLEVGLGGRLDAVNLFDSDCAIVTSVAMDHMEFLGDSREAIGYEKAGIFRTGCPAVCGDPQPPATLVDHAAAIGAELWISGRDFGFGGDRQQWGYWRYERPRAQGGLVKRGGLAYPALRGANQLLNASAVITALELLRARLPVSMQHVRQGLMLVEVPGRFQVLPGRPAVVLDVAHNPQAAGVLAENLGSMGFFPETWAVLGMLADKDVEGVVERLAGRVDHWLLADLPGARGLSAQDLAARVRAAGGAGDIRCYEQPAAAFAAAQDAAAEGDRIVVFGSFLTVADVLAAIKAARQR</sequence>
<dbReference type="EMBL" id="JBHTMC010000024">
    <property type="protein sequence ID" value="MFD1264360.1"/>
    <property type="molecule type" value="Genomic_DNA"/>
</dbReference>
<dbReference type="Gene3D" id="3.90.190.20">
    <property type="entry name" value="Mur ligase, C-terminal domain"/>
    <property type="match status" value="1"/>
</dbReference>
<feature type="domain" description="Mur ligase central" evidence="23">
    <location>
        <begin position="51"/>
        <end position="190"/>
    </location>
</feature>
<dbReference type="PANTHER" id="PTHR11136:SF0">
    <property type="entry name" value="DIHYDROFOLATE SYNTHETASE-RELATED"/>
    <property type="match status" value="1"/>
</dbReference>
<feature type="domain" description="Mur ligase C-terminal" evidence="22">
    <location>
        <begin position="299"/>
        <end position="421"/>
    </location>
</feature>
<evidence type="ECO:0000256" key="14">
    <source>
        <dbReference type="ARBA" id="ARBA00030048"/>
    </source>
</evidence>
<evidence type="ECO:0000256" key="13">
    <source>
        <dbReference type="ARBA" id="ARBA00022909"/>
    </source>
</evidence>
<evidence type="ECO:0000256" key="10">
    <source>
        <dbReference type="ARBA" id="ARBA00022741"/>
    </source>
</evidence>
<dbReference type="SUPFAM" id="SSF53244">
    <property type="entry name" value="MurD-like peptide ligases, peptide-binding domain"/>
    <property type="match status" value="1"/>
</dbReference>
<dbReference type="InterPro" id="IPR013221">
    <property type="entry name" value="Mur_ligase_cen"/>
</dbReference>
<comment type="caution">
    <text evidence="24">The sequence shown here is derived from an EMBL/GenBank/DDBJ whole genome shotgun (WGS) entry which is preliminary data.</text>
</comment>
<evidence type="ECO:0000256" key="21">
    <source>
        <dbReference type="PIRNR" id="PIRNR001563"/>
    </source>
</evidence>
<evidence type="ECO:0000256" key="7">
    <source>
        <dbReference type="ARBA" id="ARBA00019357"/>
    </source>
</evidence>
<evidence type="ECO:0000256" key="18">
    <source>
        <dbReference type="ARBA" id="ARBA00047808"/>
    </source>
</evidence>
<evidence type="ECO:0000256" key="8">
    <source>
        <dbReference type="ARBA" id="ARBA00022598"/>
    </source>
</evidence>
<name>A0ABW3WEU5_9RHOO</name>
<keyword evidence="12" id="KW-0460">Magnesium</keyword>
<dbReference type="NCBIfam" id="NF008101">
    <property type="entry name" value="PRK10846.1"/>
    <property type="match status" value="1"/>
</dbReference>
<evidence type="ECO:0000259" key="22">
    <source>
        <dbReference type="Pfam" id="PF02875"/>
    </source>
</evidence>
<evidence type="ECO:0000259" key="23">
    <source>
        <dbReference type="Pfam" id="PF08245"/>
    </source>
</evidence>
<dbReference type="Gene3D" id="3.40.1190.10">
    <property type="entry name" value="Mur-like, catalytic domain"/>
    <property type="match status" value="1"/>
</dbReference>
<protein>
    <recommendedName>
        <fullName evidence="7">Dihydrofolate synthase/folylpolyglutamate synthase</fullName>
        <ecNumber evidence="5">6.3.2.12</ecNumber>
        <ecNumber evidence="6">6.3.2.17</ecNumber>
    </recommendedName>
    <alternativeName>
        <fullName evidence="16">Folylpoly-gamma-glutamate synthetase-dihydrofolate synthetase</fullName>
    </alternativeName>
    <alternativeName>
        <fullName evidence="14">Folylpolyglutamate synthetase</fullName>
    </alternativeName>
    <alternativeName>
        <fullName evidence="15">Tetrahydrofolylpolyglutamate synthase</fullName>
    </alternativeName>
</protein>
<gene>
    <name evidence="24" type="primary">folC</name>
    <name evidence="24" type="ORF">ACFQ4M_12270</name>
</gene>
<evidence type="ECO:0000313" key="24">
    <source>
        <dbReference type="EMBL" id="MFD1264360.1"/>
    </source>
</evidence>
<keyword evidence="25" id="KW-1185">Reference proteome</keyword>
<keyword evidence="11 21" id="KW-0067">ATP-binding</keyword>
<reference evidence="25" key="1">
    <citation type="journal article" date="2019" name="Int. J. Syst. Evol. Microbiol.">
        <title>The Global Catalogue of Microorganisms (GCM) 10K type strain sequencing project: providing services to taxonomists for standard genome sequencing and annotation.</title>
        <authorList>
            <consortium name="The Broad Institute Genomics Platform"/>
            <consortium name="The Broad Institute Genome Sequencing Center for Infectious Disease"/>
            <person name="Wu L."/>
            <person name="Ma J."/>
        </authorList>
    </citation>
    <scope>NUCLEOTIDE SEQUENCE [LARGE SCALE GENOMIC DNA]</scope>
    <source>
        <strain evidence="25">CCUG 48884</strain>
    </source>
</reference>
<evidence type="ECO:0000256" key="12">
    <source>
        <dbReference type="ARBA" id="ARBA00022842"/>
    </source>
</evidence>
<evidence type="ECO:0000256" key="16">
    <source>
        <dbReference type="ARBA" id="ARBA00032510"/>
    </source>
</evidence>
<comment type="catalytic activity">
    <reaction evidence="17">
        <text>(6S)-5,6,7,8-tetrahydrofolyl-(gamma-L-Glu)(n) + L-glutamate + ATP = (6S)-5,6,7,8-tetrahydrofolyl-(gamma-L-Glu)(n+1) + ADP + phosphate + H(+)</text>
        <dbReference type="Rhea" id="RHEA:10580"/>
        <dbReference type="Rhea" id="RHEA-COMP:14738"/>
        <dbReference type="Rhea" id="RHEA-COMP:14740"/>
        <dbReference type="ChEBI" id="CHEBI:15378"/>
        <dbReference type="ChEBI" id="CHEBI:29985"/>
        <dbReference type="ChEBI" id="CHEBI:30616"/>
        <dbReference type="ChEBI" id="CHEBI:43474"/>
        <dbReference type="ChEBI" id="CHEBI:141005"/>
        <dbReference type="ChEBI" id="CHEBI:456216"/>
        <dbReference type="EC" id="6.3.2.17"/>
    </reaction>
</comment>
<dbReference type="PROSITE" id="PS01011">
    <property type="entry name" value="FOLYLPOLYGLU_SYNT_1"/>
    <property type="match status" value="1"/>
</dbReference>
<dbReference type="Proteomes" id="UP001597158">
    <property type="component" value="Unassembled WGS sequence"/>
</dbReference>
<evidence type="ECO:0000256" key="17">
    <source>
        <dbReference type="ARBA" id="ARBA00047493"/>
    </source>
</evidence>
<dbReference type="GO" id="GO:0008841">
    <property type="term" value="F:dihydrofolate synthase activity"/>
    <property type="evidence" value="ECO:0007669"/>
    <property type="project" value="UniProtKB-EC"/>
</dbReference>
<evidence type="ECO:0000256" key="11">
    <source>
        <dbReference type="ARBA" id="ARBA00022840"/>
    </source>
</evidence>
<dbReference type="EC" id="6.3.2.12" evidence="5"/>
<evidence type="ECO:0000256" key="4">
    <source>
        <dbReference type="ARBA" id="ARBA00008276"/>
    </source>
</evidence>
<evidence type="ECO:0000256" key="3">
    <source>
        <dbReference type="ARBA" id="ARBA00005150"/>
    </source>
</evidence>
<keyword evidence="8 21" id="KW-0436">Ligase</keyword>
<dbReference type="NCBIfam" id="TIGR01499">
    <property type="entry name" value="folC"/>
    <property type="match status" value="1"/>
</dbReference>
<evidence type="ECO:0000256" key="9">
    <source>
        <dbReference type="ARBA" id="ARBA00022723"/>
    </source>
</evidence>
<dbReference type="SUPFAM" id="SSF53623">
    <property type="entry name" value="MurD-like peptide ligases, catalytic domain"/>
    <property type="match status" value="1"/>
</dbReference>
<evidence type="ECO:0000313" key="25">
    <source>
        <dbReference type="Proteomes" id="UP001597158"/>
    </source>
</evidence>
<comment type="catalytic activity">
    <reaction evidence="20">
        <text>7,8-dihydropteroate + L-glutamate + ATP = 7,8-dihydrofolate + ADP + phosphate + H(+)</text>
        <dbReference type="Rhea" id="RHEA:23584"/>
        <dbReference type="ChEBI" id="CHEBI:15378"/>
        <dbReference type="ChEBI" id="CHEBI:17839"/>
        <dbReference type="ChEBI" id="CHEBI:29985"/>
        <dbReference type="ChEBI" id="CHEBI:30616"/>
        <dbReference type="ChEBI" id="CHEBI:43474"/>
        <dbReference type="ChEBI" id="CHEBI:57451"/>
        <dbReference type="ChEBI" id="CHEBI:456216"/>
        <dbReference type="EC" id="6.3.2.12"/>
    </reaction>
</comment>
<accession>A0ABW3WEU5</accession>
<evidence type="ECO:0000256" key="20">
    <source>
        <dbReference type="ARBA" id="ARBA00049161"/>
    </source>
</evidence>
<comment type="catalytic activity">
    <reaction evidence="18">
        <text>10-formyltetrahydrofolyl-(gamma-L-Glu)(n) + L-glutamate + ATP = 10-formyltetrahydrofolyl-(gamma-L-Glu)(n+1) + ADP + phosphate + H(+)</text>
        <dbReference type="Rhea" id="RHEA:51904"/>
        <dbReference type="Rhea" id="RHEA-COMP:13088"/>
        <dbReference type="Rhea" id="RHEA-COMP:14300"/>
        <dbReference type="ChEBI" id="CHEBI:15378"/>
        <dbReference type="ChEBI" id="CHEBI:29985"/>
        <dbReference type="ChEBI" id="CHEBI:30616"/>
        <dbReference type="ChEBI" id="CHEBI:43474"/>
        <dbReference type="ChEBI" id="CHEBI:134413"/>
        <dbReference type="ChEBI" id="CHEBI:456216"/>
        <dbReference type="EC" id="6.3.2.17"/>
    </reaction>
</comment>
<dbReference type="RefSeq" id="WP_002923797.1">
    <property type="nucleotide sequence ID" value="NZ_JARQZE010000002.1"/>
</dbReference>
<keyword evidence="10 21" id="KW-0547">Nucleotide-binding</keyword>
<dbReference type="Pfam" id="PF08245">
    <property type="entry name" value="Mur_ligase_M"/>
    <property type="match status" value="1"/>
</dbReference>
<keyword evidence="9" id="KW-0479">Metal-binding</keyword>